<dbReference type="InterPro" id="IPR024185">
    <property type="entry name" value="FTHF_cligase-like_sf"/>
</dbReference>
<name>A0A9X2KSH7_9GAMM</name>
<organism evidence="2 3">
    <name type="scientific">Gilvimarinus xylanilyticus</name>
    <dbReference type="NCBI Taxonomy" id="2944139"/>
    <lineage>
        <taxon>Bacteria</taxon>
        <taxon>Pseudomonadati</taxon>
        <taxon>Pseudomonadota</taxon>
        <taxon>Gammaproteobacteria</taxon>
        <taxon>Cellvibrionales</taxon>
        <taxon>Cellvibrionaceae</taxon>
        <taxon>Gilvimarinus</taxon>
    </lineage>
</organism>
<reference evidence="2" key="1">
    <citation type="submission" date="2022-05" db="EMBL/GenBank/DDBJ databases">
        <authorList>
            <person name="Sun H.-N."/>
        </authorList>
    </citation>
    <scope>NUCLEOTIDE SEQUENCE</scope>
    <source>
        <strain evidence="2">HB14</strain>
    </source>
</reference>
<reference evidence="2" key="2">
    <citation type="submission" date="2023-01" db="EMBL/GenBank/DDBJ databases">
        <title>Gilvimarinus xylanilyticus HB14 isolated from Caulerpa lentillifera aquaculture base in Hainan, China.</title>
        <authorList>
            <person name="Zhang Y.-J."/>
        </authorList>
    </citation>
    <scope>NUCLEOTIDE SEQUENCE</scope>
    <source>
        <strain evidence="2">HB14</strain>
    </source>
</reference>
<dbReference type="PANTHER" id="PTHR43682:SF1">
    <property type="entry name" value="LACTATE UTILIZATION PROTEIN C"/>
    <property type="match status" value="1"/>
</dbReference>
<comment type="caution">
    <text evidence="2">The sequence shown here is derived from an EMBL/GenBank/DDBJ whole genome shotgun (WGS) entry which is preliminary data.</text>
</comment>
<dbReference type="AlphaFoldDB" id="A0A9X2KSH7"/>
<dbReference type="Proteomes" id="UP001139319">
    <property type="component" value="Unassembled WGS sequence"/>
</dbReference>
<accession>A0A9X2KSH7</accession>
<dbReference type="Pfam" id="PF02589">
    <property type="entry name" value="LUD_dom"/>
    <property type="match status" value="1"/>
</dbReference>
<dbReference type="PANTHER" id="PTHR43682">
    <property type="entry name" value="LACTATE UTILIZATION PROTEIN C"/>
    <property type="match status" value="1"/>
</dbReference>
<dbReference type="EMBL" id="JAMFTH010000001">
    <property type="protein sequence ID" value="MCP8898259.1"/>
    <property type="molecule type" value="Genomic_DNA"/>
</dbReference>
<gene>
    <name evidence="2" type="ORF">M6D89_02970</name>
</gene>
<evidence type="ECO:0000259" key="1">
    <source>
        <dbReference type="Pfam" id="PF02589"/>
    </source>
</evidence>
<dbReference type="InterPro" id="IPR003741">
    <property type="entry name" value="LUD_dom"/>
</dbReference>
<evidence type="ECO:0000313" key="2">
    <source>
        <dbReference type="EMBL" id="MCP8898259.1"/>
    </source>
</evidence>
<proteinExistence type="predicted"/>
<dbReference type="Gene3D" id="3.40.50.10420">
    <property type="entry name" value="NagB/RpiA/CoA transferase-like"/>
    <property type="match status" value="1"/>
</dbReference>
<evidence type="ECO:0000313" key="3">
    <source>
        <dbReference type="Proteomes" id="UP001139319"/>
    </source>
</evidence>
<sequence>MTDSRSRIIDRIARSTGGNFSTDSLEESFKALTVKHTLPPVQPQMEMADPVATFISEAGRNGARVTELESIAQVTPWLRDNTDNTSTSARFHLSPSILTQSLDWDGLTTTTETPTAAQSWGVVQAHTGIAETGTVMSLSDECPSGLLFLVERLVIVIAREDIVAYQEDAWQRLRARNILPRTVNWITGPSRTADIEQQIQIGAHGPREADYLVIDKPR</sequence>
<dbReference type="RefSeq" id="WP_253966543.1">
    <property type="nucleotide sequence ID" value="NZ_JAMFTH010000001.1"/>
</dbReference>
<dbReference type="SUPFAM" id="SSF100950">
    <property type="entry name" value="NagB/RpiA/CoA transferase-like"/>
    <property type="match status" value="1"/>
</dbReference>
<keyword evidence="3" id="KW-1185">Reference proteome</keyword>
<protein>
    <submittedName>
        <fullName evidence="2">LUD domain-containing protein</fullName>
    </submittedName>
</protein>
<dbReference type="InterPro" id="IPR037171">
    <property type="entry name" value="NagB/RpiA_transferase-like"/>
</dbReference>
<feature type="domain" description="LUD" evidence="1">
    <location>
        <begin position="120"/>
        <end position="214"/>
    </location>
</feature>